<keyword evidence="2" id="KW-0560">Oxidoreductase</keyword>
<dbReference type="GO" id="GO:0020037">
    <property type="term" value="F:heme binding"/>
    <property type="evidence" value="ECO:0007669"/>
    <property type="project" value="InterPro"/>
</dbReference>
<evidence type="ECO:0000256" key="1">
    <source>
        <dbReference type="ARBA" id="ARBA00010617"/>
    </source>
</evidence>
<dbReference type="PRINTS" id="PR00359">
    <property type="entry name" value="BP450"/>
</dbReference>
<evidence type="ECO:0000313" key="4">
    <source>
        <dbReference type="Proteomes" id="UP000598360"/>
    </source>
</evidence>
<proteinExistence type="inferred from homology"/>
<organism evidence="3 4">
    <name type="scientific">Saccharopolyspora montiporae</name>
    <dbReference type="NCBI Taxonomy" id="2781240"/>
    <lineage>
        <taxon>Bacteria</taxon>
        <taxon>Bacillati</taxon>
        <taxon>Actinomycetota</taxon>
        <taxon>Actinomycetes</taxon>
        <taxon>Pseudonocardiales</taxon>
        <taxon>Pseudonocardiaceae</taxon>
        <taxon>Saccharopolyspora</taxon>
    </lineage>
</organism>
<reference evidence="3" key="1">
    <citation type="submission" date="2020-10" db="EMBL/GenBank/DDBJ databases">
        <title>Diversity and distribution of actinomycetes associated with coral in the coast of Hainan.</title>
        <authorList>
            <person name="Li F."/>
        </authorList>
    </citation>
    <scope>NUCLEOTIDE SEQUENCE</scope>
    <source>
        <strain evidence="3">HNM0983</strain>
    </source>
</reference>
<sequence length="395" mass="43133">MPTDGPNARKIPRDTADVECPISRGGSGEWQVTGHAAARTVLRSTDTVQAGLGVETVEKMPGRIRRPVLYRDGPEHREHRRQTARYFTPKRVDEHYRPIMHRVAEAQLAELTRTGSAELSEMSFHLAIEVASAVIGLTDSKPGIRDRLERFFPEEFGTPGFTSLHGLYWIQRQLTNWLGVYLGDVRPAVRARRRARQDDLISHLLDEGCSSAEILGECITFAAAGMVTTREFVNLAAWHLFTDADLLAHYRNADEPGRLAVLHELLRLEPVVGHLRRRTTAEIEVPSANGPVTVPAGEIVDIAVGDANTDPDAVGARGHEVCPGRELAGSAAAQGMSFGDGAHKCPGASIAILETDVFLRGLFAVPGIRMRSEPRVSFNDAIGGYELRGMVVATS</sequence>
<accession>A0A929BDD7</accession>
<dbReference type="GO" id="GO:0016705">
    <property type="term" value="F:oxidoreductase activity, acting on paired donors, with incorporation or reduction of molecular oxygen"/>
    <property type="evidence" value="ECO:0007669"/>
    <property type="project" value="InterPro"/>
</dbReference>
<dbReference type="SUPFAM" id="SSF48264">
    <property type="entry name" value="Cytochrome P450"/>
    <property type="match status" value="1"/>
</dbReference>
<dbReference type="InterPro" id="IPR001128">
    <property type="entry name" value="Cyt_P450"/>
</dbReference>
<protein>
    <submittedName>
        <fullName evidence="3">Cytochrome P450</fullName>
    </submittedName>
</protein>
<dbReference type="InterPro" id="IPR036396">
    <property type="entry name" value="Cyt_P450_sf"/>
</dbReference>
<keyword evidence="2" id="KW-0503">Monooxygenase</keyword>
<keyword evidence="2" id="KW-0349">Heme</keyword>
<dbReference type="PROSITE" id="PS00086">
    <property type="entry name" value="CYTOCHROME_P450"/>
    <property type="match status" value="1"/>
</dbReference>
<dbReference type="RefSeq" id="WP_193929437.1">
    <property type="nucleotide sequence ID" value="NZ_JADEYC010000030.1"/>
</dbReference>
<dbReference type="InterPro" id="IPR002397">
    <property type="entry name" value="Cyt_P450_B"/>
</dbReference>
<dbReference type="PANTHER" id="PTHR46696">
    <property type="entry name" value="P450, PUTATIVE (EUROFUNG)-RELATED"/>
    <property type="match status" value="1"/>
</dbReference>
<dbReference type="AlphaFoldDB" id="A0A929BDD7"/>
<keyword evidence="4" id="KW-1185">Reference proteome</keyword>
<dbReference type="GO" id="GO:0004497">
    <property type="term" value="F:monooxygenase activity"/>
    <property type="evidence" value="ECO:0007669"/>
    <property type="project" value="UniProtKB-KW"/>
</dbReference>
<dbReference type="Pfam" id="PF00067">
    <property type="entry name" value="p450"/>
    <property type="match status" value="1"/>
</dbReference>
<keyword evidence="2" id="KW-0479">Metal-binding</keyword>
<gene>
    <name evidence="3" type="ORF">IQ251_16170</name>
</gene>
<evidence type="ECO:0000313" key="3">
    <source>
        <dbReference type="EMBL" id="MBE9375988.1"/>
    </source>
</evidence>
<comment type="caution">
    <text evidence="3">The sequence shown here is derived from an EMBL/GenBank/DDBJ whole genome shotgun (WGS) entry which is preliminary data.</text>
</comment>
<dbReference type="EMBL" id="JADEYC010000030">
    <property type="protein sequence ID" value="MBE9375988.1"/>
    <property type="molecule type" value="Genomic_DNA"/>
</dbReference>
<keyword evidence="2" id="KW-0408">Iron</keyword>
<dbReference type="Proteomes" id="UP000598360">
    <property type="component" value="Unassembled WGS sequence"/>
</dbReference>
<dbReference type="PANTHER" id="PTHR46696:SF1">
    <property type="entry name" value="CYTOCHROME P450 YJIB-RELATED"/>
    <property type="match status" value="1"/>
</dbReference>
<dbReference type="PRINTS" id="PR00385">
    <property type="entry name" value="P450"/>
</dbReference>
<dbReference type="Gene3D" id="1.10.630.10">
    <property type="entry name" value="Cytochrome P450"/>
    <property type="match status" value="1"/>
</dbReference>
<dbReference type="InterPro" id="IPR017972">
    <property type="entry name" value="Cyt_P450_CS"/>
</dbReference>
<dbReference type="GO" id="GO:0005506">
    <property type="term" value="F:iron ion binding"/>
    <property type="evidence" value="ECO:0007669"/>
    <property type="project" value="InterPro"/>
</dbReference>
<name>A0A929BDD7_9PSEU</name>
<evidence type="ECO:0000256" key="2">
    <source>
        <dbReference type="RuleBase" id="RU000461"/>
    </source>
</evidence>
<comment type="similarity">
    <text evidence="1 2">Belongs to the cytochrome P450 family.</text>
</comment>
<dbReference type="CDD" id="cd00302">
    <property type="entry name" value="cytochrome_P450"/>
    <property type="match status" value="1"/>
</dbReference>